<protein>
    <submittedName>
        <fullName evidence="2">Uncharacterized ABC1 family protein SCO5192</fullName>
    </submittedName>
</protein>
<dbReference type="AlphaFoldDB" id="A0A6J4MLT6"/>
<reference evidence="2" key="1">
    <citation type="submission" date="2020-02" db="EMBL/GenBank/DDBJ databases">
        <authorList>
            <person name="Meier V. D."/>
        </authorList>
    </citation>
    <scope>NUCLEOTIDE SEQUENCE</scope>
    <source>
        <strain evidence="2">AVDCRST_MAG16</strain>
    </source>
</reference>
<name>A0A6J4MLT6_9ACTN</name>
<evidence type="ECO:0000313" key="2">
    <source>
        <dbReference type="EMBL" id="CAA9361576.1"/>
    </source>
</evidence>
<feature type="compositionally biased region" description="Basic residues" evidence="1">
    <location>
        <begin position="170"/>
        <end position="183"/>
    </location>
</feature>
<feature type="compositionally biased region" description="Low complexity" evidence="1">
    <location>
        <begin position="1"/>
        <end position="13"/>
    </location>
</feature>
<gene>
    <name evidence="2" type="ORF">AVDCRST_MAG16-3089</name>
</gene>
<dbReference type="EMBL" id="CADCUE010000289">
    <property type="protein sequence ID" value="CAA9361576.1"/>
    <property type="molecule type" value="Genomic_DNA"/>
</dbReference>
<accession>A0A6J4MLT6</accession>
<feature type="region of interest" description="Disordered" evidence="1">
    <location>
        <begin position="1"/>
        <end position="415"/>
    </location>
</feature>
<feature type="compositionally biased region" description="Basic residues" evidence="1">
    <location>
        <begin position="312"/>
        <end position="321"/>
    </location>
</feature>
<feature type="non-terminal residue" evidence="2">
    <location>
        <position position="1"/>
    </location>
</feature>
<feature type="compositionally biased region" description="Low complexity" evidence="1">
    <location>
        <begin position="375"/>
        <end position="392"/>
    </location>
</feature>
<feature type="compositionally biased region" description="Low complexity" evidence="1">
    <location>
        <begin position="39"/>
        <end position="53"/>
    </location>
</feature>
<sequence>DTVGQAGRPAAGRRGTGDHRSGQAPRWPAGRGGHRRAAGAHGRAAVPGAGAAQGRRHEARSGAVGLRGGAARGPGRSVPGRSDQAAGGRATAARGDGARRAGAGAGPPLARAVRALRRPAGRRGQHRPGAQGRVGRRPGGGRQDPVPRCRAGAAVRPPAAQPGGPPVLRLHPRARRQAAHRGARGAGDRGARLPAGGGGAGDLRRGVRRRPGDPRPRRRDRDRAGPRDGVDGGRPAVAHHPRGHPGGAGPSLAAARPVPAVRPRARGSAPRRPAPRQLPPAARRAAGRHRLRCRQPPPRRLPRADRPAGAARPRRQGRRGPGRPACGGLRQGVDRRGRRRGAPLPAAPAGAGRPADVPLQPGVAARAGHPHRRPPVAGGAARPPAQPAAVVPAHPPRHDGDHRRAVPAQRPGGLPLRARALAARLRHLRL</sequence>
<feature type="compositionally biased region" description="Low complexity" evidence="1">
    <location>
        <begin position="250"/>
        <end position="271"/>
    </location>
</feature>
<feature type="compositionally biased region" description="Low complexity" evidence="1">
    <location>
        <begin position="73"/>
        <end position="113"/>
    </location>
</feature>
<feature type="non-terminal residue" evidence="2">
    <location>
        <position position="430"/>
    </location>
</feature>
<feature type="compositionally biased region" description="Basic and acidic residues" evidence="1">
    <location>
        <begin position="202"/>
        <end position="231"/>
    </location>
</feature>
<feature type="compositionally biased region" description="Basic residues" evidence="1">
    <location>
        <begin position="114"/>
        <end position="126"/>
    </location>
</feature>
<organism evidence="2">
    <name type="scientific">uncultured Frankineae bacterium</name>
    <dbReference type="NCBI Taxonomy" id="437475"/>
    <lineage>
        <taxon>Bacteria</taxon>
        <taxon>Bacillati</taxon>
        <taxon>Actinomycetota</taxon>
        <taxon>Actinomycetes</taxon>
        <taxon>Frankiales</taxon>
        <taxon>environmental samples</taxon>
    </lineage>
</organism>
<proteinExistence type="predicted"/>
<feature type="compositionally biased region" description="Low complexity" evidence="1">
    <location>
        <begin position="342"/>
        <end position="358"/>
    </location>
</feature>
<evidence type="ECO:0000256" key="1">
    <source>
        <dbReference type="SAM" id="MobiDB-lite"/>
    </source>
</evidence>